<dbReference type="AlphaFoldDB" id="A0A918CYC7"/>
<gene>
    <name evidence="1" type="ORF">GCM10011579_002170</name>
</gene>
<name>A0A918CYC7_9ACTN</name>
<proteinExistence type="predicted"/>
<accession>A0A918CYC7</accession>
<protein>
    <submittedName>
        <fullName evidence="1">Uncharacterized protein</fullName>
    </submittedName>
</protein>
<dbReference type="RefSeq" id="WP_229702498.1">
    <property type="nucleotide sequence ID" value="NZ_BMMM01000001.1"/>
</dbReference>
<organism evidence="1 2">
    <name type="scientific">Streptomyces albiflavescens</name>
    <dbReference type="NCBI Taxonomy" id="1623582"/>
    <lineage>
        <taxon>Bacteria</taxon>
        <taxon>Bacillati</taxon>
        <taxon>Actinomycetota</taxon>
        <taxon>Actinomycetes</taxon>
        <taxon>Kitasatosporales</taxon>
        <taxon>Streptomycetaceae</taxon>
        <taxon>Streptomyces</taxon>
    </lineage>
</organism>
<reference evidence="1 2" key="1">
    <citation type="journal article" date="2014" name="Int. J. Syst. Evol. Microbiol.">
        <title>Complete genome sequence of Corynebacterium casei LMG S-19264T (=DSM 44701T), isolated from a smear-ripened cheese.</title>
        <authorList>
            <consortium name="US DOE Joint Genome Institute (JGI-PGF)"/>
            <person name="Walter F."/>
            <person name="Albersmeier A."/>
            <person name="Kalinowski J."/>
            <person name="Ruckert C."/>
        </authorList>
    </citation>
    <scope>NUCLEOTIDE SEQUENCE [LARGE SCALE GENOMIC DNA]</scope>
    <source>
        <strain evidence="1 2">CGMCC 4.7111</strain>
    </source>
</reference>
<keyword evidence="2" id="KW-1185">Reference proteome</keyword>
<evidence type="ECO:0000313" key="2">
    <source>
        <dbReference type="Proteomes" id="UP000600365"/>
    </source>
</evidence>
<dbReference type="EMBL" id="BMMM01000001">
    <property type="protein sequence ID" value="GGN48929.1"/>
    <property type="molecule type" value="Genomic_DNA"/>
</dbReference>
<comment type="caution">
    <text evidence="1">The sequence shown here is derived from an EMBL/GenBank/DDBJ whole genome shotgun (WGS) entry which is preliminary data.</text>
</comment>
<dbReference type="Proteomes" id="UP000600365">
    <property type="component" value="Unassembled WGS sequence"/>
</dbReference>
<evidence type="ECO:0000313" key="1">
    <source>
        <dbReference type="EMBL" id="GGN48929.1"/>
    </source>
</evidence>
<sequence length="50" mass="4817">MALGVVICGCASLLGAVVTLLLVRKNTARAAVGVTGESAAEAAAVQYAGV</sequence>